<dbReference type="EMBL" id="JAQQWE010000004">
    <property type="protein sequence ID" value="KAK7956541.1"/>
    <property type="molecule type" value="Genomic_DNA"/>
</dbReference>
<feature type="transmembrane region" description="Helical" evidence="2">
    <location>
        <begin position="134"/>
        <end position="154"/>
    </location>
</feature>
<keyword evidence="4" id="KW-1185">Reference proteome</keyword>
<feature type="compositionally biased region" description="Polar residues" evidence="1">
    <location>
        <begin position="318"/>
        <end position="335"/>
    </location>
</feature>
<dbReference type="PANTHER" id="PTHR33048">
    <property type="entry name" value="PTH11-LIKE INTEGRAL MEMBRANE PROTEIN (AFU_ORTHOLOGUE AFUA_5G11245)"/>
    <property type="match status" value="1"/>
</dbReference>
<evidence type="ECO:0000256" key="2">
    <source>
        <dbReference type="SAM" id="Phobius"/>
    </source>
</evidence>
<feature type="transmembrane region" description="Helical" evidence="2">
    <location>
        <begin position="100"/>
        <end position="122"/>
    </location>
</feature>
<gene>
    <name evidence="3" type="ORF">PG986_005763</name>
</gene>
<accession>A0ABR1QII1</accession>
<keyword evidence="2" id="KW-0812">Transmembrane</keyword>
<feature type="transmembrane region" description="Helical" evidence="2">
    <location>
        <begin position="49"/>
        <end position="70"/>
    </location>
</feature>
<keyword evidence="2" id="KW-0472">Membrane</keyword>
<dbReference type="Proteomes" id="UP001391051">
    <property type="component" value="Unassembled WGS sequence"/>
</dbReference>
<name>A0ABR1QII1_9PEZI</name>
<feature type="transmembrane region" description="Helical" evidence="2">
    <location>
        <begin position="12"/>
        <end position="37"/>
    </location>
</feature>
<proteinExistence type="predicted"/>
<evidence type="ECO:0000313" key="4">
    <source>
        <dbReference type="Proteomes" id="UP001391051"/>
    </source>
</evidence>
<keyword evidence="2" id="KW-1133">Transmembrane helix</keyword>
<organism evidence="3 4">
    <name type="scientific">Apiospora aurea</name>
    <dbReference type="NCBI Taxonomy" id="335848"/>
    <lineage>
        <taxon>Eukaryota</taxon>
        <taxon>Fungi</taxon>
        <taxon>Dikarya</taxon>
        <taxon>Ascomycota</taxon>
        <taxon>Pezizomycotina</taxon>
        <taxon>Sordariomycetes</taxon>
        <taxon>Xylariomycetidae</taxon>
        <taxon>Amphisphaeriales</taxon>
        <taxon>Apiosporaceae</taxon>
        <taxon>Apiospora</taxon>
    </lineage>
</organism>
<dbReference type="RefSeq" id="XP_066701847.1">
    <property type="nucleotide sequence ID" value="XM_066841985.1"/>
</dbReference>
<feature type="transmembrane region" description="Helical" evidence="2">
    <location>
        <begin position="213"/>
        <end position="233"/>
    </location>
</feature>
<feature type="region of interest" description="Disordered" evidence="1">
    <location>
        <begin position="313"/>
        <end position="343"/>
    </location>
</feature>
<dbReference type="GeneID" id="92075047"/>
<dbReference type="PANTHER" id="PTHR33048:SF47">
    <property type="entry name" value="INTEGRAL MEMBRANE PROTEIN-RELATED"/>
    <property type="match status" value="1"/>
</dbReference>
<reference evidence="3 4" key="1">
    <citation type="submission" date="2023-01" db="EMBL/GenBank/DDBJ databases">
        <title>Analysis of 21 Apiospora genomes using comparative genomics revels a genus with tremendous synthesis potential of carbohydrate active enzymes and secondary metabolites.</title>
        <authorList>
            <person name="Sorensen T."/>
        </authorList>
    </citation>
    <scope>NUCLEOTIDE SEQUENCE [LARGE SCALE GENOMIC DNA]</scope>
    <source>
        <strain evidence="3 4">CBS 24483</strain>
    </source>
</reference>
<evidence type="ECO:0000256" key="1">
    <source>
        <dbReference type="SAM" id="MobiDB-lite"/>
    </source>
</evidence>
<protein>
    <submittedName>
        <fullName evidence="3">Uncharacterized protein</fullName>
    </submittedName>
</protein>
<sequence>MSPASTTGALLALGAFQGIAWGGFALCTILILCRMGIRISCFGRPFVEDYFMLAALFLLLASTVLAQLFLRYVYQIEDVSNGVLPSPSFPDESAKGLRGFLAMMYLNYVGTWLVKLNFLLFFRRFGNHVPKYRISWWAVLLFNMGVGAAGIALVDLKCTLKPIDEMLATCGGKEFITRISITTKVFSILDAAGDALNVPTAEGDVEQTNITWFWFWFGIEFVVAYTVGCLVSFRSLFTQRNNSGREIEGQRMRREAAHQPVSKSPRGLGARARQLRQDLLTTFNEWEDTGRVSGGGHFLNSYCPPSGRLSVDFEQGNAWKQPSTSSSRNSGSLETSDSRWPPY</sequence>
<dbReference type="InterPro" id="IPR052337">
    <property type="entry name" value="SAT4-like"/>
</dbReference>
<evidence type="ECO:0000313" key="3">
    <source>
        <dbReference type="EMBL" id="KAK7956541.1"/>
    </source>
</evidence>
<comment type="caution">
    <text evidence="3">The sequence shown here is derived from an EMBL/GenBank/DDBJ whole genome shotgun (WGS) entry which is preliminary data.</text>
</comment>
<feature type="region of interest" description="Disordered" evidence="1">
    <location>
        <begin position="245"/>
        <end position="269"/>
    </location>
</feature>
<feature type="compositionally biased region" description="Basic and acidic residues" evidence="1">
    <location>
        <begin position="245"/>
        <end position="257"/>
    </location>
</feature>